<dbReference type="PRINTS" id="PR00080">
    <property type="entry name" value="SDRFAMILY"/>
</dbReference>
<dbReference type="PROSITE" id="PS00061">
    <property type="entry name" value="ADH_SHORT"/>
    <property type="match status" value="1"/>
</dbReference>
<reference evidence="3" key="1">
    <citation type="journal article" date="2019" name="Int. J. Syst. Evol. Microbiol.">
        <title>The Global Catalogue of Microorganisms (GCM) 10K type strain sequencing project: providing services to taxonomists for standard genome sequencing and annotation.</title>
        <authorList>
            <consortium name="The Broad Institute Genomics Platform"/>
            <consortium name="The Broad Institute Genome Sequencing Center for Infectious Disease"/>
            <person name="Wu L."/>
            <person name="Ma J."/>
        </authorList>
    </citation>
    <scope>NUCLEOTIDE SEQUENCE [LARGE SCALE GENOMIC DNA]</scope>
    <source>
        <strain evidence="3">KCTC 52677</strain>
    </source>
</reference>
<dbReference type="InterPro" id="IPR036291">
    <property type="entry name" value="NAD(P)-bd_dom_sf"/>
</dbReference>
<name>A0ABV7DGT7_9HYPH</name>
<dbReference type="Gene3D" id="3.40.50.720">
    <property type="entry name" value="NAD(P)-binding Rossmann-like Domain"/>
    <property type="match status" value="1"/>
</dbReference>
<sequence>MSFDRRVAVVTGGARNIGLATVKAFLARDARVVLVDRDDETVDSAVSSLGVAGDRLIGVSADVSSEESVKALMDRVGAAFGSVSYVVNNAGICTLNLAVDLSVEEWDRVLAVNLRGPWLCVKHALPLMKDGGAVVNIASQAAQRAQRFTAHYSASKMGIIGLTRALAVELAPKIRVNAVSPGTVYTNMIEHEINWRISKGFDSDGEAVKKDWLDRIPMKRFQSADAIAKAILFLCSDDASETTGETLNVSGGAVMV</sequence>
<protein>
    <submittedName>
        <fullName evidence="2">SDR family NAD(P)-dependent oxidoreductase</fullName>
        <ecNumber evidence="2">1.1.1.-</ecNumber>
    </submittedName>
</protein>
<dbReference type="InterPro" id="IPR002347">
    <property type="entry name" value="SDR_fam"/>
</dbReference>
<dbReference type="InterPro" id="IPR020904">
    <property type="entry name" value="Sc_DH/Rdtase_CS"/>
</dbReference>
<accession>A0ABV7DGT7</accession>
<dbReference type="PRINTS" id="PR00081">
    <property type="entry name" value="GDHRDH"/>
</dbReference>
<evidence type="ECO:0000313" key="3">
    <source>
        <dbReference type="Proteomes" id="UP001595377"/>
    </source>
</evidence>
<dbReference type="Pfam" id="PF13561">
    <property type="entry name" value="adh_short_C2"/>
    <property type="match status" value="1"/>
</dbReference>
<evidence type="ECO:0000256" key="1">
    <source>
        <dbReference type="ARBA" id="ARBA00006484"/>
    </source>
</evidence>
<dbReference type="SUPFAM" id="SSF51735">
    <property type="entry name" value="NAD(P)-binding Rossmann-fold domains"/>
    <property type="match status" value="1"/>
</dbReference>
<evidence type="ECO:0000313" key="2">
    <source>
        <dbReference type="EMBL" id="MFC3073539.1"/>
    </source>
</evidence>
<comment type="caution">
    <text evidence="2">The sequence shown here is derived from an EMBL/GenBank/DDBJ whole genome shotgun (WGS) entry which is preliminary data.</text>
</comment>
<dbReference type="EMBL" id="JBHRSP010000016">
    <property type="protein sequence ID" value="MFC3073539.1"/>
    <property type="molecule type" value="Genomic_DNA"/>
</dbReference>
<proteinExistence type="inferred from homology"/>
<dbReference type="PANTHER" id="PTHR42760">
    <property type="entry name" value="SHORT-CHAIN DEHYDROGENASES/REDUCTASES FAMILY MEMBER"/>
    <property type="match status" value="1"/>
</dbReference>
<dbReference type="PANTHER" id="PTHR42760:SF123">
    <property type="entry name" value="OXIDOREDUCTASE"/>
    <property type="match status" value="1"/>
</dbReference>
<dbReference type="Proteomes" id="UP001595377">
    <property type="component" value="Unassembled WGS sequence"/>
</dbReference>
<dbReference type="GO" id="GO:0016491">
    <property type="term" value="F:oxidoreductase activity"/>
    <property type="evidence" value="ECO:0007669"/>
    <property type="project" value="UniProtKB-KW"/>
</dbReference>
<keyword evidence="3" id="KW-1185">Reference proteome</keyword>
<dbReference type="RefSeq" id="WP_257317026.1">
    <property type="nucleotide sequence ID" value="NZ_JANFDG010000024.1"/>
</dbReference>
<dbReference type="EC" id="1.1.1.-" evidence="2"/>
<organism evidence="2 3">
    <name type="scientific">Shinella pollutisoli</name>
    <dbReference type="NCBI Taxonomy" id="2250594"/>
    <lineage>
        <taxon>Bacteria</taxon>
        <taxon>Pseudomonadati</taxon>
        <taxon>Pseudomonadota</taxon>
        <taxon>Alphaproteobacteria</taxon>
        <taxon>Hyphomicrobiales</taxon>
        <taxon>Rhizobiaceae</taxon>
        <taxon>Shinella</taxon>
    </lineage>
</organism>
<dbReference type="CDD" id="cd05233">
    <property type="entry name" value="SDR_c"/>
    <property type="match status" value="1"/>
</dbReference>
<keyword evidence="2" id="KW-0560">Oxidoreductase</keyword>
<gene>
    <name evidence="2" type="ORF">ACFOHH_10520</name>
</gene>
<comment type="similarity">
    <text evidence="1">Belongs to the short-chain dehydrogenases/reductases (SDR) family.</text>
</comment>